<evidence type="ECO:0000313" key="2">
    <source>
        <dbReference type="Proteomes" id="UP000017805"/>
    </source>
</evidence>
<dbReference type="PATRIC" id="fig|1367477.3.peg.189"/>
<accession>U5L479</accession>
<dbReference type="PANTHER" id="PTHR40045">
    <property type="entry name" value="YCGG FAMILY PROTEIN"/>
    <property type="match status" value="1"/>
</dbReference>
<gene>
    <name evidence="1" type="ORF">N288_01190</name>
</gene>
<organism evidence="1 2">
    <name type="scientific">Bacillus infantis NRRL B-14911</name>
    <dbReference type="NCBI Taxonomy" id="1367477"/>
    <lineage>
        <taxon>Bacteria</taxon>
        <taxon>Bacillati</taxon>
        <taxon>Bacillota</taxon>
        <taxon>Bacilli</taxon>
        <taxon>Bacillales</taxon>
        <taxon>Bacillaceae</taxon>
        <taxon>Bacillus</taxon>
    </lineage>
</organism>
<sequence length="268" mass="31667">MKHEMKPASCGKPAFMHYGKKTLGELIMKTIQKSLLTKEDMTNPDIVPAWVIEEYKTFHQTVTDKTFPCYFGMTAENRGELRYAYISQEDWSQLPKALEQFIDLFDAPKLIRHGLFVFVEPEKEEKDIPYYREYFWNILKYLHDQDEKPWPKDDPEDPDHHLWAFSFAEEPFFVFGNAPAYKQRKTRDLGNSLVLGFQPRRIFEGLEGTSKGGIMSREKVRERVEKWDGLPKHPNISHYGDPEHREWKQYFIGDDIKPIEGKCPFHSK</sequence>
<name>U5L479_9BACI</name>
<reference evidence="1 2" key="1">
    <citation type="submission" date="2013-07" db="EMBL/GenBank/DDBJ databases">
        <title>Complete genome sequence of Bacillus infantis NRRL B-14911 that has potential to induce cardiac disease by antigenic mimicry.</title>
        <authorList>
            <person name="Massilamany C."/>
            <person name="Smith T.P.L."/>
            <person name="Loy J.D."/>
            <person name="Barletta R."/>
            <person name="Reddy J."/>
        </authorList>
    </citation>
    <scope>NUCLEOTIDE SEQUENCE [LARGE SCALE GENOMIC DNA]</scope>
    <source>
        <strain evidence="1 2">NRRL B-14911</strain>
    </source>
</reference>
<dbReference type="EMBL" id="CP006643">
    <property type="protein sequence ID" value="AGX02224.1"/>
    <property type="molecule type" value="Genomic_DNA"/>
</dbReference>
<proteinExistence type="predicted"/>
<dbReference type="AlphaFoldDB" id="U5L479"/>
<keyword evidence="2" id="KW-1185">Reference proteome</keyword>
<dbReference type="PANTHER" id="PTHR40045:SF1">
    <property type="entry name" value="YQCI_YCGG FAMILY PROTEIN"/>
    <property type="match status" value="1"/>
</dbReference>
<protein>
    <submittedName>
        <fullName evidence="1">YqcI/YcgG family protein</fullName>
    </submittedName>
</protein>
<dbReference type="HOGENOM" id="CLU_067506_1_1_9"/>
<dbReference type="KEGG" id="bif:N288_01190"/>
<evidence type="ECO:0000313" key="1">
    <source>
        <dbReference type="EMBL" id="AGX02224.1"/>
    </source>
</evidence>
<dbReference type="STRING" id="1367477.N288_01190"/>
<dbReference type="Proteomes" id="UP000017805">
    <property type="component" value="Chromosome"/>
</dbReference>
<dbReference type="Pfam" id="PF08892">
    <property type="entry name" value="YqcI_YcgG"/>
    <property type="match status" value="1"/>
</dbReference>
<dbReference type="InterPro" id="IPR014988">
    <property type="entry name" value="Uncharacterised_YqcI/YcgG"/>
</dbReference>